<dbReference type="AlphaFoldDB" id="X1JBC1"/>
<dbReference type="EMBL" id="BARU01027640">
    <property type="protein sequence ID" value="GAH75664.1"/>
    <property type="molecule type" value="Genomic_DNA"/>
</dbReference>
<comment type="caution">
    <text evidence="7">The sequence shown here is derived from an EMBL/GenBank/DDBJ whole genome shotgun (WGS) entry which is preliminary data.</text>
</comment>
<accession>X1JBC1</accession>
<keyword evidence="2" id="KW-0902">Two-component regulatory system</keyword>
<keyword evidence="3" id="KW-0805">Transcription regulation</keyword>
<keyword evidence="5" id="KW-0804">Transcription</keyword>
<dbReference type="GO" id="GO:0006355">
    <property type="term" value="P:regulation of DNA-templated transcription"/>
    <property type="evidence" value="ECO:0007669"/>
    <property type="project" value="InterPro"/>
</dbReference>
<evidence type="ECO:0000256" key="4">
    <source>
        <dbReference type="ARBA" id="ARBA00023125"/>
    </source>
</evidence>
<protein>
    <recommendedName>
        <fullName evidence="6">OmpR/PhoB-type domain-containing protein</fullName>
    </recommendedName>
</protein>
<feature type="domain" description="OmpR/PhoB-type" evidence="6">
    <location>
        <begin position="1"/>
        <end position="89"/>
    </location>
</feature>
<gene>
    <name evidence="7" type="ORF">S03H2_44229</name>
</gene>
<dbReference type="PANTHER" id="PTHR48111">
    <property type="entry name" value="REGULATOR OF RPOS"/>
    <property type="match status" value="1"/>
</dbReference>
<evidence type="ECO:0000256" key="2">
    <source>
        <dbReference type="ARBA" id="ARBA00023012"/>
    </source>
</evidence>
<evidence type="ECO:0000256" key="3">
    <source>
        <dbReference type="ARBA" id="ARBA00023015"/>
    </source>
</evidence>
<dbReference type="Gene3D" id="1.10.10.10">
    <property type="entry name" value="Winged helix-like DNA-binding domain superfamily/Winged helix DNA-binding domain"/>
    <property type="match status" value="1"/>
</dbReference>
<dbReference type="GO" id="GO:0000976">
    <property type="term" value="F:transcription cis-regulatory region binding"/>
    <property type="evidence" value="ECO:0007669"/>
    <property type="project" value="TreeGrafter"/>
</dbReference>
<evidence type="ECO:0000256" key="1">
    <source>
        <dbReference type="ARBA" id="ARBA00022553"/>
    </source>
</evidence>
<dbReference type="SMART" id="SM00862">
    <property type="entry name" value="Trans_reg_C"/>
    <property type="match status" value="1"/>
</dbReference>
<dbReference type="GO" id="GO:0005829">
    <property type="term" value="C:cytosol"/>
    <property type="evidence" value="ECO:0007669"/>
    <property type="project" value="TreeGrafter"/>
</dbReference>
<dbReference type="CDD" id="cd00383">
    <property type="entry name" value="trans_reg_C"/>
    <property type="match status" value="1"/>
</dbReference>
<proteinExistence type="predicted"/>
<evidence type="ECO:0000256" key="5">
    <source>
        <dbReference type="ARBA" id="ARBA00023163"/>
    </source>
</evidence>
<sequence length="89" mass="10625">NFKKFQAFMKDKEIKLSSREFALMKYFIQHEGEVIHRHELLNEVWGYDVTPTTRTVDNYILDLRKKLEEDPAKPKHILSVRGVGYKFVL</sequence>
<feature type="non-terminal residue" evidence="7">
    <location>
        <position position="1"/>
    </location>
</feature>
<dbReference type="InterPro" id="IPR039420">
    <property type="entry name" value="WalR-like"/>
</dbReference>
<keyword evidence="1" id="KW-0597">Phosphoprotein</keyword>
<dbReference type="Pfam" id="PF00486">
    <property type="entry name" value="Trans_reg_C"/>
    <property type="match status" value="1"/>
</dbReference>
<evidence type="ECO:0000259" key="6">
    <source>
        <dbReference type="PROSITE" id="PS51755"/>
    </source>
</evidence>
<dbReference type="InterPro" id="IPR036388">
    <property type="entry name" value="WH-like_DNA-bd_sf"/>
</dbReference>
<dbReference type="GO" id="GO:0000156">
    <property type="term" value="F:phosphorelay response regulator activity"/>
    <property type="evidence" value="ECO:0007669"/>
    <property type="project" value="TreeGrafter"/>
</dbReference>
<dbReference type="SUPFAM" id="SSF46894">
    <property type="entry name" value="C-terminal effector domain of the bipartite response regulators"/>
    <property type="match status" value="1"/>
</dbReference>
<dbReference type="GO" id="GO:0032993">
    <property type="term" value="C:protein-DNA complex"/>
    <property type="evidence" value="ECO:0007669"/>
    <property type="project" value="TreeGrafter"/>
</dbReference>
<keyword evidence="4" id="KW-0238">DNA-binding</keyword>
<dbReference type="InterPro" id="IPR001867">
    <property type="entry name" value="OmpR/PhoB-type_DNA-bd"/>
</dbReference>
<reference evidence="7" key="1">
    <citation type="journal article" date="2014" name="Front. Microbiol.">
        <title>High frequency of phylogenetically diverse reductive dehalogenase-homologous genes in deep subseafloor sedimentary metagenomes.</title>
        <authorList>
            <person name="Kawai M."/>
            <person name="Futagami T."/>
            <person name="Toyoda A."/>
            <person name="Takaki Y."/>
            <person name="Nishi S."/>
            <person name="Hori S."/>
            <person name="Arai W."/>
            <person name="Tsubouchi T."/>
            <person name="Morono Y."/>
            <person name="Uchiyama I."/>
            <person name="Ito T."/>
            <person name="Fujiyama A."/>
            <person name="Inagaki F."/>
            <person name="Takami H."/>
        </authorList>
    </citation>
    <scope>NUCLEOTIDE SEQUENCE</scope>
    <source>
        <strain evidence="7">Expedition CK06-06</strain>
    </source>
</reference>
<dbReference type="PANTHER" id="PTHR48111:SF1">
    <property type="entry name" value="TWO-COMPONENT RESPONSE REGULATOR ORR33"/>
    <property type="match status" value="1"/>
</dbReference>
<evidence type="ECO:0000313" key="7">
    <source>
        <dbReference type="EMBL" id="GAH75664.1"/>
    </source>
</evidence>
<dbReference type="PROSITE" id="PS51755">
    <property type="entry name" value="OMPR_PHOB"/>
    <property type="match status" value="1"/>
</dbReference>
<name>X1JBC1_9ZZZZ</name>
<dbReference type="InterPro" id="IPR016032">
    <property type="entry name" value="Sig_transdc_resp-reg_C-effctor"/>
</dbReference>
<organism evidence="7">
    <name type="scientific">marine sediment metagenome</name>
    <dbReference type="NCBI Taxonomy" id="412755"/>
    <lineage>
        <taxon>unclassified sequences</taxon>
        <taxon>metagenomes</taxon>
        <taxon>ecological metagenomes</taxon>
    </lineage>
</organism>